<reference evidence="1" key="1">
    <citation type="journal article" date="2023" name="Insect Mol. Biol.">
        <title>Genome sequencing provides insights into the evolution of gene families encoding plant cell wall-degrading enzymes in longhorned beetles.</title>
        <authorList>
            <person name="Shin N.R."/>
            <person name="Okamura Y."/>
            <person name="Kirsch R."/>
            <person name="Pauchet Y."/>
        </authorList>
    </citation>
    <scope>NUCLEOTIDE SEQUENCE</scope>
    <source>
        <strain evidence="1">AMC_N1</strain>
    </source>
</reference>
<dbReference type="Proteomes" id="UP001162162">
    <property type="component" value="Unassembled WGS sequence"/>
</dbReference>
<gene>
    <name evidence="1" type="ORF">NQ318_009180</name>
</gene>
<keyword evidence="2" id="KW-1185">Reference proteome</keyword>
<protein>
    <recommendedName>
        <fullName evidence="3">Transposase</fullName>
    </recommendedName>
</protein>
<sequence length="87" mass="10502">MYSIKKTFREFWNKYVPEVSLPGRTTSCNYRPTVRRDLVKWIKSALNSTWWLCIDETTDIIIKRNDCNSNTITRVVLNNFNRQQVKW</sequence>
<evidence type="ECO:0008006" key="3">
    <source>
        <dbReference type="Google" id="ProtNLM"/>
    </source>
</evidence>
<evidence type="ECO:0000313" key="1">
    <source>
        <dbReference type="EMBL" id="KAJ8943105.1"/>
    </source>
</evidence>
<dbReference type="AlphaFoldDB" id="A0AAV8XXT2"/>
<evidence type="ECO:0000313" key="2">
    <source>
        <dbReference type="Proteomes" id="UP001162162"/>
    </source>
</evidence>
<organism evidence="1 2">
    <name type="scientific">Aromia moschata</name>
    <dbReference type="NCBI Taxonomy" id="1265417"/>
    <lineage>
        <taxon>Eukaryota</taxon>
        <taxon>Metazoa</taxon>
        <taxon>Ecdysozoa</taxon>
        <taxon>Arthropoda</taxon>
        <taxon>Hexapoda</taxon>
        <taxon>Insecta</taxon>
        <taxon>Pterygota</taxon>
        <taxon>Neoptera</taxon>
        <taxon>Endopterygota</taxon>
        <taxon>Coleoptera</taxon>
        <taxon>Polyphaga</taxon>
        <taxon>Cucujiformia</taxon>
        <taxon>Chrysomeloidea</taxon>
        <taxon>Cerambycidae</taxon>
        <taxon>Cerambycinae</taxon>
        <taxon>Callichromatini</taxon>
        <taxon>Aromia</taxon>
    </lineage>
</organism>
<proteinExistence type="predicted"/>
<accession>A0AAV8XXT2</accession>
<dbReference type="EMBL" id="JAPWTK010000302">
    <property type="protein sequence ID" value="KAJ8943105.1"/>
    <property type="molecule type" value="Genomic_DNA"/>
</dbReference>
<name>A0AAV8XXT2_9CUCU</name>
<comment type="caution">
    <text evidence="1">The sequence shown here is derived from an EMBL/GenBank/DDBJ whole genome shotgun (WGS) entry which is preliminary data.</text>
</comment>